<dbReference type="AlphaFoldDB" id="A0A914RRR9"/>
<evidence type="ECO:0000313" key="2">
    <source>
        <dbReference type="Proteomes" id="UP000887564"/>
    </source>
</evidence>
<evidence type="ECO:0000256" key="1">
    <source>
        <dbReference type="SAM" id="MobiDB-lite"/>
    </source>
</evidence>
<name>A0A914RRR9_PAREQ</name>
<accession>A0A914RRR9</accession>
<dbReference type="WBParaSite" id="PEQ_0000900301-mRNA-1">
    <property type="protein sequence ID" value="PEQ_0000900301-mRNA-1"/>
    <property type="gene ID" value="PEQ_0000900301"/>
</dbReference>
<proteinExistence type="predicted"/>
<dbReference type="Proteomes" id="UP000887564">
    <property type="component" value="Unplaced"/>
</dbReference>
<reference evidence="3" key="1">
    <citation type="submission" date="2022-11" db="UniProtKB">
        <authorList>
            <consortium name="WormBaseParasite"/>
        </authorList>
    </citation>
    <scope>IDENTIFICATION</scope>
</reference>
<keyword evidence="2" id="KW-1185">Reference proteome</keyword>
<protein>
    <submittedName>
        <fullName evidence="3">Uncharacterized protein</fullName>
    </submittedName>
</protein>
<evidence type="ECO:0000313" key="3">
    <source>
        <dbReference type="WBParaSite" id="PEQ_0000900301-mRNA-1"/>
    </source>
</evidence>
<sequence>MKTYGKLCRQPIKEKDTYVGETLKGTPANNAFSSPINGALPKNRTSVKQHNVEPNRSMWTFRLATNATISLSTGQSWAFNGQPETPTPTLRKQPFCNYNHQNTVQQPKPW</sequence>
<feature type="region of interest" description="Disordered" evidence="1">
    <location>
        <begin position="29"/>
        <end position="50"/>
    </location>
</feature>
<organism evidence="2 3">
    <name type="scientific">Parascaris equorum</name>
    <name type="common">Equine roundworm</name>
    <dbReference type="NCBI Taxonomy" id="6256"/>
    <lineage>
        <taxon>Eukaryota</taxon>
        <taxon>Metazoa</taxon>
        <taxon>Ecdysozoa</taxon>
        <taxon>Nematoda</taxon>
        <taxon>Chromadorea</taxon>
        <taxon>Rhabditida</taxon>
        <taxon>Spirurina</taxon>
        <taxon>Ascaridomorpha</taxon>
        <taxon>Ascaridoidea</taxon>
        <taxon>Ascarididae</taxon>
        <taxon>Parascaris</taxon>
    </lineage>
</organism>